<evidence type="ECO:0000313" key="4">
    <source>
        <dbReference type="EMBL" id="GAA3968372.1"/>
    </source>
</evidence>
<reference evidence="5" key="1">
    <citation type="journal article" date="2019" name="Int. J. Syst. Evol. Microbiol.">
        <title>The Global Catalogue of Microorganisms (GCM) 10K type strain sequencing project: providing services to taxonomists for standard genome sequencing and annotation.</title>
        <authorList>
            <consortium name="The Broad Institute Genomics Platform"/>
            <consortium name="The Broad Institute Genome Sequencing Center for Infectious Disease"/>
            <person name="Wu L."/>
            <person name="Ma J."/>
        </authorList>
    </citation>
    <scope>NUCLEOTIDE SEQUENCE [LARGE SCALE GENOMIC DNA]</scope>
    <source>
        <strain evidence="5">JCM 17555</strain>
    </source>
</reference>
<keyword evidence="5" id="KW-1185">Reference proteome</keyword>
<dbReference type="PROSITE" id="PS51257">
    <property type="entry name" value="PROKAR_LIPOPROTEIN"/>
    <property type="match status" value="1"/>
</dbReference>
<feature type="domain" description="Solute-binding protein family 3/N-terminal" evidence="3">
    <location>
        <begin position="41"/>
        <end position="124"/>
    </location>
</feature>
<name>A0ABP7PMZ4_9GAMM</name>
<dbReference type="PANTHER" id="PTHR35936">
    <property type="entry name" value="MEMBRANE-BOUND LYTIC MUREIN TRANSGLYCOSYLASE F"/>
    <property type="match status" value="1"/>
</dbReference>
<keyword evidence="2" id="KW-0732">Signal</keyword>
<comment type="caution">
    <text evidence="4">The sequence shown here is derived from an EMBL/GenBank/DDBJ whole genome shotgun (WGS) entry which is preliminary data.</text>
</comment>
<evidence type="ECO:0000256" key="2">
    <source>
        <dbReference type="ARBA" id="ARBA00022729"/>
    </source>
</evidence>
<sequence>MANIRSSVHTLFFPVLLLLIACDMPQDPEDTFERATDGPVRVGLTGHSPWVIIEDGQYSGTEVQLVQAFSDKIGSRIEWHEGSESVLLESLKRHELDLVIGGLKKSIPWKTVAFTKPYMTIGQDKHVMAVPLGENRWLLELEKFLNSPPAKEIMER</sequence>
<dbReference type="SUPFAM" id="SSF53850">
    <property type="entry name" value="Periplasmic binding protein-like II"/>
    <property type="match status" value="1"/>
</dbReference>
<evidence type="ECO:0000259" key="3">
    <source>
        <dbReference type="Pfam" id="PF00497"/>
    </source>
</evidence>
<proteinExistence type="inferred from homology"/>
<dbReference type="EMBL" id="BAABBO010000011">
    <property type="protein sequence ID" value="GAA3968372.1"/>
    <property type="molecule type" value="Genomic_DNA"/>
</dbReference>
<evidence type="ECO:0000256" key="1">
    <source>
        <dbReference type="ARBA" id="ARBA00010333"/>
    </source>
</evidence>
<protein>
    <submittedName>
        <fullName evidence="4">Transporter substrate-binding domain-containing protein</fullName>
    </submittedName>
</protein>
<comment type="similarity">
    <text evidence="1">Belongs to the bacterial solute-binding protein 3 family.</text>
</comment>
<dbReference type="Pfam" id="PF00497">
    <property type="entry name" value="SBP_bac_3"/>
    <property type="match status" value="1"/>
</dbReference>
<dbReference type="InterPro" id="IPR001638">
    <property type="entry name" value="Solute-binding_3/MltF_N"/>
</dbReference>
<gene>
    <name evidence="4" type="ORF">GCM10022278_27730</name>
</gene>
<dbReference type="Proteomes" id="UP001501337">
    <property type="component" value="Unassembled WGS sequence"/>
</dbReference>
<accession>A0ABP7PMZ4</accession>
<organism evidence="4 5">
    <name type="scientific">Allohahella marinimesophila</name>
    <dbReference type="NCBI Taxonomy" id="1054972"/>
    <lineage>
        <taxon>Bacteria</taxon>
        <taxon>Pseudomonadati</taxon>
        <taxon>Pseudomonadota</taxon>
        <taxon>Gammaproteobacteria</taxon>
        <taxon>Oceanospirillales</taxon>
        <taxon>Hahellaceae</taxon>
        <taxon>Allohahella</taxon>
    </lineage>
</organism>
<dbReference type="Gene3D" id="3.40.190.10">
    <property type="entry name" value="Periplasmic binding protein-like II"/>
    <property type="match status" value="1"/>
</dbReference>
<dbReference type="RefSeq" id="WP_344807349.1">
    <property type="nucleotide sequence ID" value="NZ_BAABBO010000011.1"/>
</dbReference>
<evidence type="ECO:0000313" key="5">
    <source>
        <dbReference type="Proteomes" id="UP001501337"/>
    </source>
</evidence>